<reference evidence="1" key="1">
    <citation type="journal article" date="2014" name="Front. Microbiol.">
        <title>High frequency of phylogenetically diverse reductive dehalogenase-homologous genes in deep subseafloor sedimentary metagenomes.</title>
        <authorList>
            <person name="Kawai M."/>
            <person name="Futagami T."/>
            <person name="Toyoda A."/>
            <person name="Takaki Y."/>
            <person name="Nishi S."/>
            <person name="Hori S."/>
            <person name="Arai W."/>
            <person name="Tsubouchi T."/>
            <person name="Morono Y."/>
            <person name="Uchiyama I."/>
            <person name="Ito T."/>
            <person name="Fujiyama A."/>
            <person name="Inagaki F."/>
            <person name="Takami H."/>
        </authorList>
    </citation>
    <scope>NUCLEOTIDE SEQUENCE</scope>
    <source>
        <strain evidence="1">Expedition CK06-06</strain>
    </source>
</reference>
<organism evidence="1">
    <name type="scientific">marine sediment metagenome</name>
    <dbReference type="NCBI Taxonomy" id="412755"/>
    <lineage>
        <taxon>unclassified sequences</taxon>
        <taxon>metagenomes</taxon>
        <taxon>ecological metagenomes</taxon>
    </lineage>
</organism>
<evidence type="ECO:0000313" key="1">
    <source>
        <dbReference type="EMBL" id="GAI67428.1"/>
    </source>
</evidence>
<comment type="caution">
    <text evidence="1">The sequence shown here is derived from an EMBL/GenBank/DDBJ whole genome shotgun (WGS) entry which is preliminary data.</text>
</comment>
<protein>
    <submittedName>
        <fullName evidence="1">Uncharacterized protein</fullName>
    </submittedName>
</protein>
<sequence>RVNRASPTEKQHAEGLNGIREPYTIARAIAV</sequence>
<feature type="non-terminal residue" evidence="1">
    <location>
        <position position="1"/>
    </location>
</feature>
<proteinExistence type="predicted"/>
<dbReference type="AlphaFoldDB" id="X1QGS8"/>
<gene>
    <name evidence="1" type="ORF">S06H3_66452</name>
</gene>
<dbReference type="EMBL" id="BARV01045293">
    <property type="protein sequence ID" value="GAI67428.1"/>
    <property type="molecule type" value="Genomic_DNA"/>
</dbReference>
<name>X1QGS8_9ZZZZ</name>
<accession>X1QGS8</accession>